<accession>A0A7T0G4K2</accession>
<proteinExistence type="predicted"/>
<dbReference type="PANTHER" id="PTHR12126">
    <property type="entry name" value="NADH-UBIQUINONE OXIDOREDUCTASE 39 KDA SUBUNIT-RELATED"/>
    <property type="match status" value="1"/>
</dbReference>
<dbReference type="InterPro" id="IPR051207">
    <property type="entry name" value="ComplexI_NDUFA9_subunit"/>
</dbReference>
<organism evidence="2 3">
    <name type="scientific">Candidatus Nitrohelix vancouverensis</name>
    <dbReference type="NCBI Taxonomy" id="2705534"/>
    <lineage>
        <taxon>Bacteria</taxon>
        <taxon>Pseudomonadati</taxon>
        <taxon>Nitrospinota/Tectimicrobiota group</taxon>
        <taxon>Nitrospinota</taxon>
        <taxon>Nitrospinia</taxon>
        <taxon>Nitrospinales</taxon>
        <taxon>Nitrospinaceae</taxon>
        <taxon>Candidatus Nitrohelix</taxon>
    </lineage>
</organism>
<dbReference type="SUPFAM" id="SSF55961">
    <property type="entry name" value="Bet v1-like"/>
    <property type="match status" value="1"/>
</dbReference>
<reference evidence="3" key="1">
    <citation type="submission" date="2020-02" db="EMBL/GenBank/DDBJ databases">
        <title>Genomic and physiological characterization of two novel Nitrospinaceae genera.</title>
        <authorList>
            <person name="Mueller A.J."/>
            <person name="Jung M.-Y."/>
            <person name="Strachan C.R."/>
            <person name="Herbold C.W."/>
            <person name="Kirkegaard R.H."/>
            <person name="Daims H."/>
        </authorList>
    </citation>
    <scope>NUCLEOTIDE SEQUENCE [LARGE SCALE GENOMIC DNA]</scope>
</reference>
<dbReference type="Pfam" id="PF11066">
    <property type="entry name" value="DUF2867"/>
    <property type="match status" value="1"/>
</dbReference>
<feature type="domain" description="NAD(P)-binding" evidence="1">
    <location>
        <begin position="29"/>
        <end position="135"/>
    </location>
</feature>
<dbReference type="CDD" id="cd07812">
    <property type="entry name" value="SRPBCC"/>
    <property type="match status" value="1"/>
</dbReference>
<dbReference type="Gene3D" id="3.30.530.20">
    <property type="match status" value="1"/>
</dbReference>
<dbReference type="KEGG" id="nva:G3M78_14185"/>
<evidence type="ECO:0000313" key="3">
    <source>
        <dbReference type="Proteomes" id="UP000594464"/>
    </source>
</evidence>
<dbReference type="SUPFAM" id="SSF51735">
    <property type="entry name" value="NAD(P)-binding Rossmann-fold domains"/>
    <property type="match status" value="1"/>
</dbReference>
<dbReference type="EMBL" id="CP048620">
    <property type="protein sequence ID" value="QPJ66483.1"/>
    <property type="molecule type" value="Genomic_DNA"/>
</dbReference>
<dbReference type="InterPro" id="IPR016040">
    <property type="entry name" value="NAD(P)-bd_dom"/>
</dbReference>
<dbReference type="InterPro" id="IPR021295">
    <property type="entry name" value="DUF2867"/>
</dbReference>
<evidence type="ECO:0000259" key="1">
    <source>
        <dbReference type="Pfam" id="PF13460"/>
    </source>
</evidence>
<dbReference type="AlphaFoldDB" id="A0A7T0G4K2"/>
<sequence>MDPEKVNYHYCDDLPTRPETEGARILVTGANGYVAHRLIPELIFRGYRVRCMFRSRGNPAILNHPRIENVYADCLDSESLRPAMEGVDAAYYLIHSMRGKKKDFIGNDQRSAQNFVEVAKESGVKKIIYLGGLGELSGGMSQHLKSRKQVGDILAKGNMTVIRLRAAIILGTGSASYELLKSLVVNHRLIPFIREFNSWCQPIAIRDVIKYLVGVLEVPDLTSRIYQIGGRDKLLYKDLILQFARILGKRVRFVDVSWVPLPVEWLCRLYACWLHIFTAIPINITSLLLSSLKTDVVCHEQDIRTVLPFTPLDFNTAVVWAQEKEQQFRVFSHWTDVPPDRMSDLLPLCEFESANFVTDQHHRVIPAPASKVFELVCRIGGKHGWAHANLLWEIRGWIDRSIGGVGLQRGRRDENQLRLGDSVDFWRVEKLTPDRELLLRAEMISPGLSWLQFQLEPLNEMETRLVLTAHFIPKPFWGQLYWTTLSKFHTYIFEGMLQHFHRQATEETGGIVQIRAL</sequence>
<protein>
    <submittedName>
        <fullName evidence="2">SDR family oxidoreductase</fullName>
    </submittedName>
</protein>
<dbReference type="GO" id="GO:0044877">
    <property type="term" value="F:protein-containing complex binding"/>
    <property type="evidence" value="ECO:0007669"/>
    <property type="project" value="TreeGrafter"/>
</dbReference>
<dbReference type="PANTHER" id="PTHR12126:SF11">
    <property type="entry name" value="NADH DEHYDROGENASE [UBIQUINONE] 1 ALPHA SUBCOMPLEX SUBUNIT 9, MITOCHONDRIAL"/>
    <property type="match status" value="1"/>
</dbReference>
<dbReference type="Proteomes" id="UP000594464">
    <property type="component" value="Chromosome"/>
</dbReference>
<gene>
    <name evidence="2" type="ORF">G3M78_14185</name>
</gene>
<evidence type="ECO:0000313" key="2">
    <source>
        <dbReference type="EMBL" id="QPJ66483.1"/>
    </source>
</evidence>
<dbReference type="InterPro" id="IPR023393">
    <property type="entry name" value="START-like_dom_sf"/>
</dbReference>
<name>A0A7T0G4K2_9BACT</name>
<dbReference type="InterPro" id="IPR036291">
    <property type="entry name" value="NAD(P)-bd_dom_sf"/>
</dbReference>
<dbReference type="Pfam" id="PF13460">
    <property type="entry name" value="NAD_binding_10"/>
    <property type="match status" value="1"/>
</dbReference>
<dbReference type="Gene3D" id="3.40.50.720">
    <property type="entry name" value="NAD(P)-binding Rossmann-like Domain"/>
    <property type="match status" value="1"/>
</dbReference>